<dbReference type="EMBL" id="GGEC01058440">
    <property type="protein sequence ID" value="MBX38924.1"/>
    <property type="molecule type" value="Transcribed_RNA"/>
</dbReference>
<organism evidence="1">
    <name type="scientific">Rhizophora mucronata</name>
    <name type="common">Asiatic mangrove</name>
    <dbReference type="NCBI Taxonomy" id="61149"/>
    <lineage>
        <taxon>Eukaryota</taxon>
        <taxon>Viridiplantae</taxon>
        <taxon>Streptophyta</taxon>
        <taxon>Embryophyta</taxon>
        <taxon>Tracheophyta</taxon>
        <taxon>Spermatophyta</taxon>
        <taxon>Magnoliopsida</taxon>
        <taxon>eudicotyledons</taxon>
        <taxon>Gunneridae</taxon>
        <taxon>Pentapetalae</taxon>
        <taxon>rosids</taxon>
        <taxon>fabids</taxon>
        <taxon>Malpighiales</taxon>
        <taxon>Rhizophoraceae</taxon>
        <taxon>Rhizophora</taxon>
    </lineage>
</organism>
<reference evidence="1" key="1">
    <citation type="submission" date="2018-02" db="EMBL/GenBank/DDBJ databases">
        <title>Rhizophora mucronata_Transcriptome.</title>
        <authorList>
            <person name="Meera S.P."/>
            <person name="Sreeshan A."/>
            <person name="Augustine A."/>
        </authorList>
    </citation>
    <scope>NUCLEOTIDE SEQUENCE</scope>
    <source>
        <tissue evidence="1">Leaf</tissue>
    </source>
</reference>
<dbReference type="AlphaFoldDB" id="A0A2P2N8W7"/>
<evidence type="ECO:0000313" key="1">
    <source>
        <dbReference type="EMBL" id="MBX38924.1"/>
    </source>
</evidence>
<protein>
    <submittedName>
        <fullName evidence="1">Uncharacterized protein</fullName>
    </submittedName>
</protein>
<name>A0A2P2N8W7_RHIMU</name>
<accession>A0A2P2N8W7</accession>
<sequence length="27" mass="3287">MKKKAHIILYFDNYIRSDTTNLESKKE</sequence>
<proteinExistence type="predicted"/>